<name>A0AAN9XCG6_PSOTE</name>
<gene>
    <name evidence="4" type="ORF">VNO78_27614</name>
</gene>
<comment type="caution">
    <text evidence="4">The sequence shown here is derived from an EMBL/GenBank/DDBJ whole genome shotgun (WGS) entry which is preliminary data.</text>
</comment>
<evidence type="ECO:0000313" key="4">
    <source>
        <dbReference type="EMBL" id="KAK7387104.1"/>
    </source>
</evidence>
<comment type="similarity">
    <text evidence="1">Belongs to the STIG1 family.</text>
</comment>
<dbReference type="AlphaFoldDB" id="A0AAN9XCG6"/>
<evidence type="ECO:0000256" key="3">
    <source>
        <dbReference type="SAM" id="SignalP"/>
    </source>
</evidence>
<feature type="signal peptide" evidence="3">
    <location>
        <begin position="1"/>
        <end position="22"/>
    </location>
</feature>
<keyword evidence="5" id="KW-1185">Reference proteome</keyword>
<proteinExistence type="inferred from homology"/>
<organism evidence="4 5">
    <name type="scientific">Psophocarpus tetragonolobus</name>
    <name type="common">Winged bean</name>
    <name type="synonym">Dolichos tetragonolobus</name>
    <dbReference type="NCBI Taxonomy" id="3891"/>
    <lineage>
        <taxon>Eukaryota</taxon>
        <taxon>Viridiplantae</taxon>
        <taxon>Streptophyta</taxon>
        <taxon>Embryophyta</taxon>
        <taxon>Tracheophyta</taxon>
        <taxon>Spermatophyta</taxon>
        <taxon>Magnoliopsida</taxon>
        <taxon>eudicotyledons</taxon>
        <taxon>Gunneridae</taxon>
        <taxon>Pentapetalae</taxon>
        <taxon>rosids</taxon>
        <taxon>fabids</taxon>
        <taxon>Fabales</taxon>
        <taxon>Fabaceae</taxon>
        <taxon>Papilionoideae</taxon>
        <taxon>50 kb inversion clade</taxon>
        <taxon>NPAAA clade</taxon>
        <taxon>indigoferoid/millettioid clade</taxon>
        <taxon>Phaseoleae</taxon>
        <taxon>Psophocarpus</taxon>
    </lineage>
</organism>
<reference evidence="4 5" key="1">
    <citation type="submission" date="2024-01" db="EMBL/GenBank/DDBJ databases">
        <title>The genomes of 5 underutilized Papilionoideae crops provide insights into root nodulation and disease resistanc.</title>
        <authorList>
            <person name="Jiang F."/>
        </authorList>
    </citation>
    <scope>NUCLEOTIDE SEQUENCE [LARGE SCALE GENOMIC DNA]</scope>
    <source>
        <strain evidence="4">DUOXIRENSHENG_FW03</strain>
        <tissue evidence="4">Leaves</tissue>
    </source>
</reference>
<evidence type="ECO:0000256" key="1">
    <source>
        <dbReference type="ARBA" id="ARBA00006010"/>
    </source>
</evidence>
<evidence type="ECO:0000256" key="2">
    <source>
        <dbReference type="ARBA" id="ARBA00022729"/>
    </source>
</evidence>
<feature type="chain" id="PRO_5042967445" description="Stigma-specific Stig1 family protein" evidence="3">
    <location>
        <begin position="23"/>
        <end position="137"/>
    </location>
</feature>
<accession>A0AAN9XCG6</accession>
<evidence type="ECO:0000313" key="5">
    <source>
        <dbReference type="Proteomes" id="UP001386955"/>
    </source>
</evidence>
<protein>
    <recommendedName>
        <fullName evidence="6">Stigma-specific Stig1 family protein</fullName>
    </recommendedName>
</protein>
<dbReference type="InterPro" id="IPR006969">
    <property type="entry name" value="Stig-like"/>
</dbReference>
<sequence>MNAIQTLALVTFVLLVLIPIEGKSKPSTLHENGITTSPISPWVKNIGMRGRVSGCGGRSWECNQGEFPPRSLCCRNHCVNVTSDKYNCGLCGMRCPFNWECCEGLCSNTNLSIFNCGKCGHRCAFGALCIFGICGYA</sequence>
<evidence type="ECO:0008006" key="6">
    <source>
        <dbReference type="Google" id="ProtNLM"/>
    </source>
</evidence>
<dbReference type="Pfam" id="PF04885">
    <property type="entry name" value="Stig1"/>
    <property type="match status" value="1"/>
</dbReference>
<keyword evidence="2 3" id="KW-0732">Signal</keyword>
<dbReference type="Proteomes" id="UP001386955">
    <property type="component" value="Unassembled WGS sequence"/>
</dbReference>
<dbReference type="EMBL" id="JAYMYS010000007">
    <property type="protein sequence ID" value="KAK7387104.1"/>
    <property type="molecule type" value="Genomic_DNA"/>
</dbReference>
<dbReference type="PANTHER" id="PTHR33227:SF48">
    <property type="entry name" value="STIGMA-SPECIFIC STIG1-LIKE PROTEIN 4"/>
    <property type="match status" value="1"/>
</dbReference>
<dbReference type="PANTHER" id="PTHR33227">
    <property type="entry name" value="STIGMA-SPECIFIC STIG1-LIKE PROTEIN 3"/>
    <property type="match status" value="1"/>
</dbReference>